<reference evidence="10" key="1">
    <citation type="submission" date="2021-09" db="EMBL/GenBank/DDBJ databases">
        <authorList>
            <consortium name="AG Swart"/>
            <person name="Singh M."/>
            <person name="Singh A."/>
            <person name="Seah K."/>
            <person name="Emmerich C."/>
        </authorList>
    </citation>
    <scope>NUCLEOTIDE SEQUENCE</scope>
    <source>
        <strain evidence="10">ATCC30299</strain>
    </source>
</reference>
<proteinExistence type="inferred from homology"/>
<evidence type="ECO:0000313" key="10">
    <source>
        <dbReference type="EMBL" id="CAG9322029.1"/>
    </source>
</evidence>
<feature type="domain" description="Protein kinase" evidence="8">
    <location>
        <begin position="41"/>
        <end position="306"/>
    </location>
</feature>
<evidence type="ECO:0000313" key="11">
    <source>
        <dbReference type="Proteomes" id="UP001162131"/>
    </source>
</evidence>
<dbReference type="Proteomes" id="UP001162131">
    <property type="component" value="Unassembled WGS sequence"/>
</dbReference>
<dbReference type="GO" id="GO:0004674">
    <property type="term" value="F:protein serine/threonine kinase activity"/>
    <property type="evidence" value="ECO:0007669"/>
    <property type="project" value="UniProtKB-KW"/>
</dbReference>
<accession>A0AAU9J4C2</accession>
<evidence type="ECO:0000259" key="9">
    <source>
        <dbReference type="PROSITE" id="PS50222"/>
    </source>
</evidence>
<evidence type="ECO:0000256" key="2">
    <source>
        <dbReference type="ARBA" id="ARBA00022527"/>
    </source>
</evidence>
<keyword evidence="3" id="KW-0808">Transferase</keyword>
<dbReference type="SUPFAM" id="SSF56112">
    <property type="entry name" value="Protein kinase-like (PK-like)"/>
    <property type="match status" value="1"/>
</dbReference>
<dbReference type="GO" id="GO:0005524">
    <property type="term" value="F:ATP binding"/>
    <property type="evidence" value="ECO:0007669"/>
    <property type="project" value="UniProtKB-KW"/>
</dbReference>
<dbReference type="InterPro" id="IPR011009">
    <property type="entry name" value="Kinase-like_dom_sf"/>
</dbReference>
<dbReference type="InterPro" id="IPR000719">
    <property type="entry name" value="Prot_kinase_dom"/>
</dbReference>
<organism evidence="10 11">
    <name type="scientific">Blepharisma stoltei</name>
    <dbReference type="NCBI Taxonomy" id="1481888"/>
    <lineage>
        <taxon>Eukaryota</taxon>
        <taxon>Sar</taxon>
        <taxon>Alveolata</taxon>
        <taxon>Ciliophora</taxon>
        <taxon>Postciliodesmatophora</taxon>
        <taxon>Heterotrichea</taxon>
        <taxon>Heterotrichida</taxon>
        <taxon>Blepharismidae</taxon>
        <taxon>Blepharisma</taxon>
    </lineage>
</organism>
<dbReference type="EMBL" id="CAJZBQ010000030">
    <property type="protein sequence ID" value="CAG9322029.1"/>
    <property type="molecule type" value="Genomic_DNA"/>
</dbReference>
<keyword evidence="4" id="KW-0547">Nucleotide-binding</keyword>
<dbReference type="PROSITE" id="PS50011">
    <property type="entry name" value="PROTEIN_KINASE_DOM"/>
    <property type="match status" value="1"/>
</dbReference>
<dbReference type="Gene3D" id="1.10.510.10">
    <property type="entry name" value="Transferase(Phosphotransferase) domain 1"/>
    <property type="match status" value="1"/>
</dbReference>
<keyword evidence="5" id="KW-0418">Kinase</keyword>
<dbReference type="InterPro" id="IPR011992">
    <property type="entry name" value="EF-hand-dom_pair"/>
</dbReference>
<dbReference type="Pfam" id="PF00069">
    <property type="entry name" value="Pkinase"/>
    <property type="match status" value="1"/>
</dbReference>
<protein>
    <recommendedName>
        <fullName evidence="12">Protein kinase domain containing protein</fullName>
    </recommendedName>
</protein>
<dbReference type="SMART" id="SM00054">
    <property type="entry name" value="EFh"/>
    <property type="match status" value="3"/>
</dbReference>
<keyword evidence="11" id="KW-1185">Reference proteome</keyword>
<comment type="caution">
    <text evidence="10">The sequence shown here is derived from an EMBL/GenBank/DDBJ whole genome shotgun (WGS) entry which is preliminary data.</text>
</comment>
<comment type="cofactor">
    <cofactor evidence="1">
        <name>Mg(2+)</name>
        <dbReference type="ChEBI" id="CHEBI:18420"/>
    </cofactor>
</comment>
<dbReference type="SUPFAM" id="SSF47473">
    <property type="entry name" value="EF-hand"/>
    <property type="match status" value="1"/>
</dbReference>
<evidence type="ECO:0000256" key="1">
    <source>
        <dbReference type="ARBA" id="ARBA00001946"/>
    </source>
</evidence>
<name>A0AAU9J4C2_9CILI</name>
<dbReference type="PANTHER" id="PTHR24349">
    <property type="entry name" value="SERINE/THREONINE-PROTEIN KINASE"/>
    <property type="match status" value="1"/>
</dbReference>
<evidence type="ECO:0000256" key="7">
    <source>
        <dbReference type="ARBA" id="ARBA00024334"/>
    </source>
</evidence>
<feature type="domain" description="EF-hand" evidence="9">
    <location>
        <begin position="429"/>
        <end position="464"/>
    </location>
</feature>
<dbReference type="Gene3D" id="3.30.200.20">
    <property type="entry name" value="Phosphorylase Kinase, domain 1"/>
    <property type="match status" value="1"/>
</dbReference>
<sequence>MDPVAQVVIQTKYTELRQSLSSSNVTINYPGVLVKETYHVGHRLDGNKRSIFAQIRAATHRQLQVRRAIKTYVLDDAVLVGDLSDIVFQRHQGMLFSSIINEITTLSQLRHTNIVPLYEVFLESKYIHLVMGMCKGGELYDFIYQEKRATDEKALSVVSQILDAVQYMHSLKICHRALCIENIMFVDREHTKINIIGFSSSGKITDQPFTEKFGSPFYMAPEIFSGRYTELCDIWSIGVILYTMLLGFQPIQGETHTELVKNIQKGAILKPEQFKQLPHDLKKLIKTMITKENRPSAIYVLENSIFQSNYLQDQRAIFQMLLRIAQYDDEPETELKVRLASKLKYAACKVLDANQKLYVTPHLDRAWSAMDTNRAGSINVAQMKESMAKCVGENIDVDTRAQLIFSKIDIFNTGLITHEEFIYFAKNMTDAQEIANAFKLIDPNYSGTVNAEMLAPHLSGISVSQIENMLAEGVGKETLEVEEFINLIAKYAN</sequence>
<evidence type="ECO:0000259" key="8">
    <source>
        <dbReference type="PROSITE" id="PS50011"/>
    </source>
</evidence>
<comment type="similarity">
    <text evidence="7">Belongs to the protein kinase superfamily. Ser/Thr protein kinase family. CDPK subfamily.</text>
</comment>
<dbReference type="GO" id="GO:0005509">
    <property type="term" value="F:calcium ion binding"/>
    <property type="evidence" value="ECO:0007669"/>
    <property type="project" value="InterPro"/>
</dbReference>
<keyword evidence="6" id="KW-0067">ATP-binding</keyword>
<dbReference type="Gene3D" id="1.10.238.10">
    <property type="entry name" value="EF-hand"/>
    <property type="match status" value="2"/>
</dbReference>
<dbReference type="AlphaFoldDB" id="A0AAU9J4C2"/>
<evidence type="ECO:0000256" key="3">
    <source>
        <dbReference type="ARBA" id="ARBA00022679"/>
    </source>
</evidence>
<dbReference type="InterPro" id="IPR050205">
    <property type="entry name" value="CDPK_Ser/Thr_kinases"/>
</dbReference>
<evidence type="ECO:0008006" key="12">
    <source>
        <dbReference type="Google" id="ProtNLM"/>
    </source>
</evidence>
<keyword evidence="2" id="KW-0723">Serine/threonine-protein kinase</keyword>
<evidence type="ECO:0000256" key="4">
    <source>
        <dbReference type="ARBA" id="ARBA00022741"/>
    </source>
</evidence>
<evidence type="ECO:0000256" key="6">
    <source>
        <dbReference type="ARBA" id="ARBA00022840"/>
    </source>
</evidence>
<gene>
    <name evidence="10" type="ORF">BSTOLATCC_MIC30411</name>
</gene>
<dbReference type="PROSITE" id="PS50222">
    <property type="entry name" value="EF_HAND_2"/>
    <property type="match status" value="1"/>
</dbReference>
<evidence type="ECO:0000256" key="5">
    <source>
        <dbReference type="ARBA" id="ARBA00022777"/>
    </source>
</evidence>
<dbReference type="InterPro" id="IPR002048">
    <property type="entry name" value="EF_hand_dom"/>
</dbReference>